<dbReference type="PROSITE" id="PS01124">
    <property type="entry name" value="HTH_ARAC_FAMILY_2"/>
    <property type="match status" value="1"/>
</dbReference>
<gene>
    <name evidence="4" type="ORF">C5745_17900</name>
</gene>
<organism evidence="4 5">
    <name type="scientific">Sphingobacterium haloxyli</name>
    <dbReference type="NCBI Taxonomy" id="2100533"/>
    <lineage>
        <taxon>Bacteria</taxon>
        <taxon>Pseudomonadati</taxon>
        <taxon>Bacteroidota</taxon>
        <taxon>Sphingobacteriia</taxon>
        <taxon>Sphingobacteriales</taxon>
        <taxon>Sphingobacteriaceae</taxon>
        <taxon>Sphingobacterium</taxon>
    </lineage>
</organism>
<dbReference type="PANTHER" id="PTHR43130">
    <property type="entry name" value="ARAC-FAMILY TRANSCRIPTIONAL REGULATOR"/>
    <property type="match status" value="1"/>
</dbReference>
<name>A0A2S9IYH7_9SPHI</name>
<evidence type="ECO:0000259" key="3">
    <source>
        <dbReference type="PROSITE" id="PS01124"/>
    </source>
</evidence>
<dbReference type="InterPro" id="IPR009057">
    <property type="entry name" value="Homeodomain-like_sf"/>
</dbReference>
<reference evidence="4 5" key="1">
    <citation type="submission" date="2018-02" db="EMBL/GenBank/DDBJ databases">
        <title>The draft genome of Sphingobacterium sp. 5JN-11.</title>
        <authorList>
            <person name="Liu L."/>
            <person name="Li L."/>
            <person name="Liang L."/>
            <person name="Zhang X."/>
            <person name="Wang T."/>
        </authorList>
    </citation>
    <scope>NUCLEOTIDE SEQUENCE [LARGE SCALE GENOMIC DNA]</scope>
    <source>
        <strain evidence="4 5">5JN-11</strain>
    </source>
</reference>
<dbReference type="Gene3D" id="1.10.10.60">
    <property type="entry name" value="Homeodomain-like"/>
    <property type="match status" value="2"/>
</dbReference>
<dbReference type="SMART" id="SM00342">
    <property type="entry name" value="HTH_ARAC"/>
    <property type="match status" value="1"/>
</dbReference>
<dbReference type="SUPFAM" id="SSF46689">
    <property type="entry name" value="Homeodomain-like"/>
    <property type="match status" value="2"/>
</dbReference>
<keyword evidence="5" id="KW-1185">Reference proteome</keyword>
<dbReference type="Pfam" id="PF01965">
    <property type="entry name" value="DJ-1_PfpI"/>
    <property type="match status" value="1"/>
</dbReference>
<evidence type="ECO:0000313" key="4">
    <source>
        <dbReference type="EMBL" id="PRD45583.1"/>
    </source>
</evidence>
<dbReference type="OrthoDB" id="9803764at2"/>
<dbReference type="GO" id="GO:0003700">
    <property type="term" value="F:DNA-binding transcription factor activity"/>
    <property type="evidence" value="ECO:0007669"/>
    <property type="project" value="InterPro"/>
</dbReference>
<evidence type="ECO:0000256" key="2">
    <source>
        <dbReference type="ARBA" id="ARBA00023163"/>
    </source>
</evidence>
<dbReference type="EMBL" id="PVBQ01000019">
    <property type="protein sequence ID" value="PRD45583.1"/>
    <property type="molecule type" value="Genomic_DNA"/>
</dbReference>
<protein>
    <submittedName>
        <fullName evidence="4">AraC family transcriptional regulator</fullName>
    </submittedName>
</protein>
<dbReference type="InterPro" id="IPR052158">
    <property type="entry name" value="INH-QAR"/>
</dbReference>
<comment type="caution">
    <text evidence="4">The sequence shown here is derived from an EMBL/GenBank/DDBJ whole genome shotgun (WGS) entry which is preliminary data.</text>
</comment>
<dbReference type="GO" id="GO:0043565">
    <property type="term" value="F:sequence-specific DNA binding"/>
    <property type="evidence" value="ECO:0007669"/>
    <property type="project" value="InterPro"/>
</dbReference>
<dbReference type="Proteomes" id="UP000239711">
    <property type="component" value="Unassembled WGS sequence"/>
</dbReference>
<dbReference type="SUPFAM" id="SSF52317">
    <property type="entry name" value="Class I glutamine amidotransferase-like"/>
    <property type="match status" value="1"/>
</dbReference>
<dbReference type="InterPro" id="IPR018060">
    <property type="entry name" value="HTH_AraC"/>
</dbReference>
<sequence length="324" mass="37454">MKHVSVIVAEDVIMGAIGNIYHLFQTTNQLLIERNQRPLFDIDLVGISNEVVVNNGMFTVCPEKSIYDVKRTDLVIIPPLKIDSETLVKNKDFLPWIKAQHEHGSWIASLCSGVFLLAETGLLDNKWCSTHWKITNRFRTAYPKVNVTDQKVITEYNGVFTSGGANSYWNLLLYLVRKLTNNGIAIQASKYFEVDIDRDNQGIYSVFEGNRYHNDASIHKVQDYIEHHYSQSLTLRGLAEISGLGFRTFQRRFREATQHTAISYMQKIRVESAKKILERENLPIADVMFEVGYTDLEAFRRIFKRETGVAPMQYRKKYQFFEGH</sequence>
<keyword evidence="1" id="KW-0805">Transcription regulation</keyword>
<feature type="domain" description="HTH araC/xylS-type" evidence="3">
    <location>
        <begin position="219"/>
        <end position="317"/>
    </location>
</feature>
<proteinExistence type="predicted"/>
<dbReference type="PANTHER" id="PTHR43130:SF3">
    <property type="entry name" value="HTH-TYPE TRANSCRIPTIONAL REGULATOR RV1931C"/>
    <property type="match status" value="1"/>
</dbReference>
<dbReference type="AlphaFoldDB" id="A0A2S9IYH7"/>
<dbReference type="Pfam" id="PF12833">
    <property type="entry name" value="HTH_18"/>
    <property type="match status" value="1"/>
</dbReference>
<dbReference type="Gene3D" id="3.40.50.880">
    <property type="match status" value="1"/>
</dbReference>
<dbReference type="CDD" id="cd03138">
    <property type="entry name" value="GATase1_AraC_2"/>
    <property type="match status" value="1"/>
</dbReference>
<dbReference type="InterPro" id="IPR002818">
    <property type="entry name" value="DJ-1/PfpI"/>
</dbReference>
<evidence type="ECO:0000313" key="5">
    <source>
        <dbReference type="Proteomes" id="UP000239711"/>
    </source>
</evidence>
<dbReference type="RefSeq" id="WP_105718384.1">
    <property type="nucleotide sequence ID" value="NZ_PVBQ01000019.1"/>
</dbReference>
<accession>A0A2S9IYH7</accession>
<evidence type="ECO:0000256" key="1">
    <source>
        <dbReference type="ARBA" id="ARBA00023015"/>
    </source>
</evidence>
<keyword evidence="2" id="KW-0804">Transcription</keyword>
<dbReference type="InterPro" id="IPR029062">
    <property type="entry name" value="Class_I_gatase-like"/>
</dbReference>